<dbReference type="InterPro" id="IPR003439">
    <property type="entry name" value="ABC_transporter-like_ATP-bd"/>
</dbReference>
<dbReference type="SMART" id="SM00382">
    <property type="entry name" value="AAA"/>
    <property type="match status" value="2"/>
</dbReference>
<keyword evidence="3" id="KW-0813">Transport</keyword>
<evidence type="ECO:0000313" key="12">
    <source>
        <dbReference type="EMBL" id="GAP39717.1"/>
    </source>
</evidence>
<evidence type="ECO:0000256" key="2">
    <source>
        <dbReference type="ARBA" id="ARBA00004533"/>
    </source>
</evidence>
<organism evidence="12">
    <name type="scientific">Flexilinea flocculi</name>
    <dbReference type="NCBI Taxonomy" id="1678840"/>
    <lineage>
        <taxon>Bacteria</taxon>
        <taxon>Bacillati</taxon>
        <taxon>Chloroflexota</taxon>
        <taxon>Anaerolineae</taxon>
        <taxon>Anaerolineales</taxon>
        <taxon>Anaerolineaceae</taxon>
        <taxon>Flexilinea</taxon>
    </lineage>
</organism>
<reference evidence="12" key="1">
    <citation type="journal article" date="2015" name="Genome Announc.">
        <title>Draft Genome Sequence of Anaerolineae Strain TC1, a Novel Isolate from a Methanogenic Wastewater Treatment System.</title>
        <authorList>
            <person name="Matsuura N."/>
            <person name="Tourlousse D.M."/>
            <person name="Sun L."/>
            <person name="Toyonaga M."/>
            <person name="Kuroda K."/>
            <person name="Ohashi A."/>
            <person name="Cruz R."/>
            <person name="Yamaguchi T."/>
            <person name="Sekiguchi Y."/>
        </authorList>
    </citation>
    <scope>NUCLEOTIDE SEQUENCE [LARGE SCALE GENOMIC DNA]</scope>
    <source>
        <strain evidence="12">TC1</strain>
    </source>
</reference>
<evidence type="ECO:0000256" key="9">
    <source>
        <dbReference type="ARBA" id="ARBA00022967"/>
    </source>
</evidence>
<dbReference type="InterPro" id="IPR017871">
    <property type="entry name" value="ABC_transporter-like_CS"/>
</dbReference>
<dbReference type="CDD" id="cd03216">
    <property type="entry name" value="ABC_Carb_Monos_I"/>
    <property type="match status" value="1"/>
</dbReference>
<dbReference type="InterPro" id="IPR027417">
    <property type="entry name" value="P-loop_NTPase"/>
</dbReference>
<dbReference type="CDD" id="cd03215">
    <property type="entry name" value="ABC_Carb_Monos_II"/>
    <property type="match status" value="1"/>
</dbReference>
<dbReference type="SUPFAM" id="SSF52540">
    <property type="entry name" value="P-loop containing nucleoside triphosphate hydrolases"/>
    <property type="match status" value="2"/>
</dbReference>
<evidence type="ECO:0000313" key="13">
    <source>
        <dbReference type="Proteomes" id="UP000053370"/>
    </source>
</evidence>
<keyword evidence="8 12" id="KW-0067">ATP-binding</keyword>
<evidence type="ECO:0000259" key="11">
    <source>
        <dbReference type="PROSITE" id="PS50893"/>
    </source>
</evidence>
<dbReference type="InterPro" id="IPR003593">
    <property type="entry name" value="AAA+_ATPase"/>
</dbReference>
<dbReference type="PANTHER" id="PTHR43790">
    <property type="entry name" value="CARBOHYDRATE TRANSPORT ATP-BINDING PROTEIN MG119-RELATED"/>
    <property type="match status" value="1"/>
</dbReference>
<dbReference type="GO" id="GO:0005524">
    <property type="term" value="F:ATP binding"/>
    <property type="evidence" value="ECO:0007669"/>
    <property type="project" value="UniProtKB-KW"/>
</dbReference>
<keyword evidence="9" id="KW-1278">Translocase</keyword>
<dbReference type="PANTHER" id="PTHR43790:SF3">
    <property type="entry name" value="D-ALLOSE IMPORT ATP-BINDING PROTEIN ALSA-RELATED"/>
    <property type="match status" value="1"/>
</dbReference>
<dbReference type="RefSeq" id="WP_062278394.1">
    <property type="nucleotide sequence ID" value="NZ_DF968180.1"/>
</dbReference>
<dbReference type="PROSITE" id="PS00211">
    <property type="entry name" value="ABC_TRANSPORTER_1"/>
    <property type="match status" value="1"/>
</dbReference>
<dbReference type="GO" id="GO:0016887">
    <property type="term" value="F:ATP hydrolysis activity"/>
    <property type="evidence" value="ECO:0007669"/>
    <property type="project" value="InterPro"/>
</dbReference>
<evidence type="ECO:0000256" key="3">
    <source>
        <dbReference type="ARBA" id="ARBA00022448"/>
    </source>
</evidence>
<evidence type="ECO:0000256" key="1">
    <source>
        <dbReference type="ARBA" id="ARBA00004202"/>
    </source>
</evidence>
<dbReference type="STRING" id="1678840.ATC1_12252"/>
<dbReference type="FunFam" id="3.40.50.300:FF:000126">
    <property type="entry name" value="Galactose/methyl galactoside import ATP-binding protein MglA"/>
    <property type="match status" value="1"/>
</dbReference>
<dbReference type="AlphaFoldDB" id="A0A0K8PAN5"/>
<feature type="domain" description="ABC transporter" evidence="11">
    <location>
        <begin position="251"/>
        <end position="495"/>
    </location>
</feature>
<keyword evidence="4" id="KW-1003">Cell membrane</keyword>
<keyword evidence="10" id="KW-0472">Membrane</keyword>
<comment type="subcellular location">
    <subcellularLocation>
        <location evidence="2">Cell inner membrane</location>
    </subcellularLocation>
    <subcellularLocation>
        <location evidence="1">Cell membrane</location>
        <topology evidence="1">Peripheral membrane protein</topology>
    </subcellularLocation>
</comment>
<dbReference type="EMBL" id="DF968180">
    <property type="protein sequence ID" value="GAP39717.1"/>
    <property type="molecule type" value="Genomic_DNA"/>
</dbReference>
<dbReference type="Proteomes" id="UP000053370">
    <property type="component" value="Unassembled WGS sequence"/>
</dbReference>
<keyword evidence="5" id="KW-0762">Sugar transport</keyword>
<dbReference type="PROSITE" id="PS50893">
    <property type="entry name" value="ABC_TRANSPORTER_2"/>
    <property type="match status" value="2"/>
</dbReference>
<keyword evidence="7" id="KW-0547">Nucleotide-binding</keyword>
<dbReference type="GO" id="GO:0005886">
    <property type="term" value="C:plasma membrane"/>
    <property type="evidence" value="ECO:0007669"/>
    <property type="project" value="UniProtKB-SubCell"/>
</dbReference>
<evidence type="ECO:0000256" key="6">
    <source>
        <dbReference type="ARBA" id="ARBA00022737"/>
    </source>
</evidence>
<accession>A0A0K8PAN5</accession>
<name>A0A0K8PAN5_9CHLR</name>
<keyword evidence="6" id="KW-0677">Repeat</keyword>
<protein>
    <submittedName>
        <fullName evidence="12">Monosaccharide ABC transporter ATP-binding protein, CUT2 family</fullName>
    </submittedName>
</protein>
<evidence type="ECO:0000256" key="7">
    <source>
        <dbReference type="ARBA" id="ARBA00022741"/>
    </source>
</evidence>
<sequence length="495" mass="55106">MGDLLAELIDISKSFPGVKALDHVNFDLKPGEVHALVGENGSGKSTLMKILSGVYTKDEGKIIVNGQEVEFQNPRAAQDMGICIIHQELNLCRHLSIAENIYLGREPYQGLFVNQRKQIEDTRKILKRLDVDLDPTTRVSELTVSKQQMVEIGKAISTNAKIIIMDEPTSALTIKEIDELFKIIHVLKQEGHGIIYISHRLDELASIADRVTVIRDGQHIITMDYKDTTQEKIIRYMVGRELKEKFPRIKTQAGEIIFEVKNLTARKAVKNVSFQVREGEILGIAGLMGAGRTETVRAIFGADKKESGQLFLHGKEIHIHKPLEAIEAGVFCVPEDRKRDGLCISMPVYQNATLPNMEKVTVNGIVNTRKEIAIAEEMINELTIKTPTVSQTVKNLSGGNQQKVVVGKWLVKPAHVILFDEPTRGIDVGAKVDIYNLMNDLKKKGIGVAFVSSELPEILGMADRIVVMCEGRVTAELDASEASQELIMQYATQYM</sequence>
<evidence type="ECO:0000256" key="4">
    <source>
        <dbReference type="ARBA" id="ARBA00022475"/>
    </source>
</evidence>
<proteinExistence type="predicted"/>
<dbReference type="GO" id="GO:0015749">
    <property type="term" value="P:monosaccharide transmembrane transport"/>
    <property type="evidence" value="ECO:0007669"/>
    <property type="project" value="UniProtKB-ARBA"/>
</dbReference>
<gene>
    <name evidence="12" type="ORF">ATC1_12252</name>
</gene>
<dbReference type="PATRIC" id="fig|1678840.3.peg.803"/>
<evidence type="ECO:0000256" key="8">
    <source>
        <dbReference type="ARBA" id="ARBA00022840"/>
    </source>
</evidence>
<dbReference type="InterPro" id="IPR050107">
    <property type="entry name" value="ABC_carbohydrate_import_ATPase"/>
</dbReference>
<dbReference type="Pfam" id="PF00005">
    <property type="entry name" value="ABC_tran"/>
    <property type="match status" value="2"/>
</dbReference>
<evidence type="ECO:0000256" key="5">
    <source>
        <dbReference type="ARBA" id="ARBA00022597"/>
    </source>
</evidence>
<keyword evidence="13" id="KW-1185">Reference proteome</keyword>
<dbReference type="OrthoDB" id="9771863at2"/>
<dbReference type="Gene3D" id="3.40.50.300">
    <property type="entry name" value="P-loop containing nucleotide triphosphate hydrolases"/>
    <property type="match status" value="2"/>
</dbReference>
<evidence type="ECO:0000256" key="10">
    <source>
        <dbReference type="ARBA" id="ARBA00023136"/>
    </source>
</evidence>
<dbReference type="FunFam" id="3.40.50.300:FF:000127">
    <property type="entry name" value="Ribose import ATP-binding protein RbsA"/>
    <property type="match status" value="1"/>
</dbReference>
<feature type="domain" description="ABC transporter" evidence="11">
    <location>
        <begin position="6"/>
        <end position="241"/>
    </location>
</feature>